<evidence type="ECO:0000256" key="3">
    <source>
        <dbReference type="ARBA" id="ARBA00022691"/>
    </source>
</evidence>
<dbReference type="Proteomes" id="UP000603453">
    <property type="component" value="Unassembled WGS sequence"/>
</dbReference>
<dbReference type="EMBL" id="JAEPRD010000287">
    <property type="protein sequence ID" value="KAG2192502.1"/>
    <property type="molecule type" value="Genomic_DNA"/>
</dbReference>
<dbReference type="GO" id="GO:0006391">
    <property type="term" value="P:transcription initiation at mitochondrial promoter"/>
    <property type="evidence" value="ECO:0007669"/>
    <property type="project" value="TreeGrafter"/>
</dbReference>
<evidence type="ECO:0000256" key="1">
    <source>
        <dbReference type="ARBA" id="ARBA00022603"/>
    </source>
</evidence>
<accession>A0A8H7USI2</accession>
<dbReference type="GO" id="GO:0034246">
    <property type="term" value="F:mitochondrial transcription factor activity"/>
    <property type="evidence" value="ECO:0007669"/>
    <property type="project" value="TreeGrafter"/>
</dbReference>
<dbReference type="InterPro" id="IPR001737">
    <property type="entry name" value="KsgA/Erm"/>
</dbReference>
<dbReference type="AlphaFoldDB" id="A0A8H7USI2"/>
<protein>
    <recommendedName>
        <fullName evidence="5">rRNA adenine N(6)-methyltransferase</fullName>
        <ecNumber evidence="5">2.1.1.-</ecNumber>
    </recommendedName>
</protein>
<keyword evidence="7" id="KW-1185">Reference proteome</keyword>
<evidence type="ECO:0000256" key="5">
    <source>
        <dbReference type="RuleBase" id="RU362106"/>
    </source>
</evidence>
<dbReference type="GO" id="GO:0032259">
    <property type="term" value="P:methylation"/>
    <property type="evidence" value="ECO:0007669"/>
    <property type="project" value="UniProtKB-KW"/>
</dbReference>
<dbReference type="Pfam" id="PF00398">
    <property type="entry name" value="RrnaAD"/>
    <property type="match status" value="1"/>
</dbReference>
<dbReference type="PANTHER" id="PTHR11727:SF17">
    <property type="entry name" value="DIMETHYLADENOSINE TRANSFERASE 1, MITOCHONDRIAL"/>
    <property type="match status" value="1"/>
</dbReference>
<dbReference type="PANTHER" id="PTHR11727">
    <property type="entry name" value="DIMETHYLADENOSINE TRANSFERASE"/>
    <property type="match status" value="1"/>
</dbReference>
<keyword evidence="5" id="KW-0698">rRNA processing</keyword>
<dbReference type="GO" id="GO:0034245">
    <property type="term" value="C:mitochondrial DNA-directed RNA polymerase complex"/>
    <property type="evidence" value="ECO:0007669"/>
    <property type="project" value="TreeGrafter"/>
</dbReference>
<dbReference type="GO" id="GO:0006364">
    <property type="term" value="P:rRNA processing"/>
    <property type="evidence" value="ECO:0007669"/>
    <property type="project" value="UniProtKB-KW"/>
</dbReference>
<name>A0A8H7USI2_9FUNG</name>
<proteinExistence type="inferred from homology"/>
<dbReference type="Gene3D" id="3.40.50.150">
    <property type="entry name" value="Vaccinia Virus protein VP39"/>
    <property type="match status" value="1"/>
</dbReference>
<sequence>MSKVKLVDFTNKLPTVSEWSKGFRYRSASPRITLGGPSIAAHGIQQMKLPKVNDMTAVEIYPGLGVWTRALKDIGFKRVISLEPQVLYNHWMEGMAQESNGVLEVLKKDGYDWEAYNELKDPKYIGNMETKDWTEVHPDVLFTGTLPKGSRGEQLLAQFATCIVNKMAMHTLGRIQMAFWVPDTLYQKFVAPPRNHIRCKMSVIAEASADVKLICSTEPDDMYPSSLYHLIHIVPFEKSQITAQWDVFEYVLKHLFVMQKKSLKHMVKTLGPGADIILPRLSFDSNILVGQMTAAQLNEVALKFDEWPLRPRVLFEDSSVFT</sequence>
<dbReference type="EC" id="2.1.1.-" evidence="5"/>
<reference evidence="6" key="1">
    <citation type="submission" date="2020-12" db="EMBL/GenBank/DDBJ databases">
        <title>Metabolic potential, ecology and presence of endohyphal bacteria is reflected in genomic diversity of Mucoromycotina.</title>
        <authorList>
            <person name="Muszewska A."/>
            <person name="Okrasinska A."/>
            <person name="Steczkiewicz K."/>
            <person name="Drgas O."/>
            <person name="Orlowska M."/>
            <person name="Perlinska-Lenart U."/>
            <person name="Aleksandrzak-Piekarczyk T."/>
            <person name="Szatraj K."/>
            <person name="Zielenkiewicz U."/>
            <person name="Pilsyk S."/>
            <person name="Malc E."/>
            <person name="Mieczkowski P."/>
            <person name="Kruszewska J.S."/>
            <person name="Biernat P."/>
            <person name="Pawlowska J."/>
        </authorList>
    </citation>
    <scope>NUCLEOTIDE SEQUENCE</scope>
    <source>
        <strain evidence="6">WA0000017839</strain>
    </source>
</reference>
<comment type="caution">
    <text evidence="6">The sequence shown here is derived from an EMBL/GenBank/DDBJ whole genome shotgun (WGS) entry which is preliminary data.</text>
</comment>
<dbReference type="GO" id="GO:0005759">
    <property type="term" value="C:mitochondrial matrix"/>
    <property type="evidence" value="ECO:0007669"/>
    <property type="project" value="TreeGrafter"/>
</dbReference>
<dbReference type="OrthoDB" id="16079at2759"/>
<keyword evidence="1 5" id="KW-0489">Methyltransferase</keyword>
<keyword evidence="3 5" id="KW-0949">S-adenosyl-L-methionine</keyword>
<dbReference type="GO" id="GO:0003723">
    <property type="term" value="F:RNA binding"/>
    <property type="evidence" value="ECO:0007669"/>
    <property type="project" value="UniProtKB-KW"/>
</dbReference>
<dbReference type="InterPro" id="IPR029063">
    <property type="entry name" value="SAM-dependent_MTases_sf"/>
</dbReference>
<gene>
    <name evidence="6" type="ORF">INT47_005067</name>
</gene>
<evidence type="ECO:0000256" key="2">
    <source>
        <dbReference type="ARBA" id="ARBA00022679"/>
    </source>
</evidence>
<organism evidence="6 7">
    <name type="scientific">Mucor saturninus</name>
    <dbReference type="NCBI Taxonomy" id="64648"/>
    <lineage>
        <taxon>Eukaryota</taxon>
        <taxon>Fungi</taxon>
        <taxon>Fungi incertae sedis</taxon>
        <taxon>Mucoromycota</taxon>
        <taxon>Mucoromycotina</taxon>
        <taxon>Mucoromycetes</taxon>
        <taxon>Mucorales</taxon>
        <taxon>Mucorineae</taxon>
        <taxon>Mucoraceae</taxon>
        <taxon>Mucor</taxon>
    </lineage>
</organism>
<dbReference type="SUPFAM" id="SSF53335">
    <property type="entry name" value="S-adenosyl-L-methionine-dependent methyltransferases"/>
    <property type="match status" value="1"/>
</dbReference>
<evidence type="ECO:0000256" key="4">
    <source>
        <dbReference type="ARBA" id="ARBA00022884"/>
    </source>
</evidence>
<evidence type="ECO:0000313" key="6">
    <source>
        <dbReference type="EMBL" id="KAG2192502.1"/>
    </source>
</evidence>
<comment type="similarity">
    <text evidence="5">Belongs to the class I-like SAM-binding methyltransferase superfamily. rRNA adenine N(6)-methyltransferase family.</text>
</comment>
<keyword evidence="2 5" id="KW-0808">Transferase</keyword>
<dbReference type="GO" id="GO:0008168">
    <property type="term" value="F:methyltransferase activity"/>
    <property type="evidence" value="ECO:0007669"/>
    <property type="project" value="UniProtKB-KW"/>
</dbReference>
<keyword evidence="4" id="KW-0694">RNA-binding</keyword>
<evidence type="ECO:0000313" key="7">
    <source>
        <dbReference type="Proteomes" id="UP000603453"/>
    </source>
</evidence>